<dbReference type="InterPro" id="IPR036647">
    <property type="entry name" value="GTF2I-like_rpt_sf"/>
</dbReference>
<dbReference type="Gene3D" id="3.90.1460.10">
    <property type="entry name" value="GTF2I-like"/>
    <property type="match status" value="1"/>
</dbReference>
<evidence type="ECO:0000313" key="7">
    <source>
        <dbReference type="EMBL" id="CAB3994907.1"/>
    </source>
</evidence>
<evidence type="ECO:0000256" key="5">
    <source>
        <dbReference type="ARBA" id="ARBA00023163"/>
    </source>
</evidence>
<gene>
    <name evidence="7" type="ORF">PACLA_8A017500</name>
</gene>
<evidence type="ECO:0000256" key="1">
    <source>
        <dbReference type="ARBA" id="ARBA00004123"/>
    </source>
</evidence>
<comment type="subcellular location">
    <subcellularLocation>
        <location evidence="1">Nucleus</location>
    </subcellularLocation>
</comment>
<accession>A0A7D9DV78</accession>
<keyword evidence="2" id="KW-0677">Repeat</keyword>
<proteinExistence type="predicted"/>
<dbReference type="InterPro" id="IPR004212">
    <property type="entry name" value="GTF2I"/>
</dbReference>
<dbReference type="PANTHER" id="PTHR47510:SF3">
    <property type="entry name" value="ENDO_EXONUCLEASE_PHOSPHATASE DOMAIN-CONTAINING PROTEIN"/>
    <property type="match status" value="1"/>
</dbReference>
<organism evidence="7 8">
    <name type="scientific">Paramuricea clavata</name>
    <name type="common">Red gorgonian</name>
    <name type="synonym">Violescent sea-whip</name>
    <dbReference type="NCBI Taxonomy" id="317549"/>
    <lineage>
        <taxon>Eukaryota</taxon>
        <taxon>Metazoa</taxon>
        <taxon>Cnidaria</taxon>
        <taxon>Anthozoa</taxon>
        <taxon>Octocorallia</taxon>
        <taxon>Malacalcyonacea</taxon>
        <taxon>Plexauridae</taxon>
        <taxon>Paramuricea</taxon>
    </lineage>
</organism>
<comment type="caution">
    <text evidence="7">The sequence shown here is derived from an EMBL/GenBank/DDBJ whole genome shotgun (WGS) entry which is preliminary data.</text>
</comment>
<dbReference type="Pfam" id="PF02946">
    <property type="entry name" value="GTF2I"/>
    <property type="match status" value="1"/>
</dbReference>
<dbReference type="PANTHER" id="PTHR47510">
    <property type="entry name" value="REVERSE TRANSCRIPTASE DOMAIN-CONTAINING PROTEIN"/>
    <property type="match status" value="1"/>
</dbReference>
<evidence type="ECO:0000256" key="6">
    <source>
        <dbReference type="ARBA" id="ARBA00023242"/>
    </source>
</evidence>
<evidence type="ECO:0000313" key="8">
    <source>
        <dbReference type="Proteomes" id="UP001152795"/>
    </source>
</evidence>
<keyword evidence="5" id="KW-0804">Transcription</keyword>
<evidence type="ECO:0000256" key="3">
    <source>
        <dbReference type="ARBA" id="ARBA00023015"/>
    </source>
</evidence>
<keyword evidence="4" id="KW-0238">DNA-binding</keyword>
<dbReference type="GO" id="GO:0005634">
    <property type="term" value="C:nucleus"/>
    <property type="evidence" value="ECO:0007669"/>
    <property type="project" value="UniProtKB-SubCell"/>
</dbReference>
<evidence type="ECO:0000256" key="4">
    <source>
        <dbReference type="ARBA" id="ARBA00023125"/>
    </source>
</evidence>
<dbReference type="PROSITE" id="PS51139">
    <property type="entry name" value="GTF2I"/>
    <property type="match status" value="1"/>
</dbReference>
<dbReference type="SUPFAM" id="SSF56219">
    <property type="entry name" value="DNase I-like"/>
    <property type="match status" value="1"/>
</dbReference>
<dbReference type="OrthoDB" id="6778366at2759"/>
<dbReference type="InterPro" id="IPR036691">
    <property type="entry name" value="Endo/exonu/phosph_ase_sf"/>
</dbReference>
<dbReference type="GO" id="GO:0003824">
    <property type="term" value="F:catalytic activity"/>
    <property type="evidence" value="ECO:0007669"/>
    <property type="project" value="InterPro"/>
</dbReference>
<evidence type="ECO:0000256" key="2">
    <source>
        <dbReference type="ARBA" id="ARBA00022737"/>
    </source>
</evidence>
<sequence length="707" mass="81569">MLLEIVLLFSMFLEILMFELFSILLEIVLLFSMFLEILMFELFSMLLGIALLFSMFLEILIFELFSMLLEIVLLFSMFLEILIFELFSMLLEMSGYKSFKRSALKVTKNDDCLKMERAERRGSEKNGRMKLERGGIAVYIAKSIPYLRRQDLEANDTESLWIKLCPPKRPAHLVCFAYRCPQYDVTMWMNKFENQITNAYLEGCQLSIMGDFNIDLLVNNTFSKSWLHLNENFQPHQLINEPTRVTLNSATLVDHAFTSLSAKVRAVKVPKIGLSDHYPTCVVFKDGFGSKHCHTSIKYRSFKYFDHNLFVGIIDKHLPMKTKRVKRVEQLDWITQDILNCMRQRDRHKSAKNFAEYKILHNKCVSLVREAKKTYYQSCIRNCKGDSTKLWKYINELVPNNSKSAPTAIKDGETTLTDAKDLCESFNNYFSTVVYKYLPTSNLDPDLEQLNDFVSSKITDDILLTIPPLTCDEVLQSLNQLDPHKATSLDGLSSKILKMSASVIAEPLTLILNQSITYGYFPMRWKTARVAPVHKSGSCTEKSNYRPISILCIVNKLLERHYHNSITTHLILFDLLYKGQSGFRRYHSCESAIVKLVDTWLTNIEHGKLNGVTLIDFRKAFDMLSYLEDLENEKIPLKFLAYFDDNEDSSSRNYTREACGKPGSKVPYQNGGFVVSGLPDNILFKKPNCYGMDQIKIIMEHEANIVF</sequence>
<dbReference type="AlphaFoldDB" id="A0A7D9DV78"/>
<keyword evidence="3" id="KW-0805">Transcription regulation</keyword>
<reference evidence="7" key="1">
    <citation type="submission" date="2020-04" db="EMBL/GenBank/DDBJ databases">
        <authorList>
            <person name="Alioto T."/>
            <person name="Alioto T."/>
            <person name="Gomez Garrido J."/>
        </authorList>
    </citation>
    <scope>NUCLEOTIDE SEQUENCE</scope>
    <source>
        <strain evidence="7">A484AB</strain>
    </source>
</reference>
<protein>
    <submittedName>
        <fullName evidence="7">Uncharacterized protein</fullName>
    </submittedName>
</protein>
<name>A0A7D9DV78_PARCT</name>
<dbReference type="Proteomes" id="UP001152795">
    <property type="component" value="Unassembled WGS sequence"/>
</dbReference>
<keyword evidence="6" id="KW-0539">Nucleus</keyword>
<dbReference type="Gene3D" id="3.60.10.10">
    <property type="entry name" value="Endonuclease/exonuclease/phosphatase"/>
    <property type="match status" value="1"/>
</dbReference>
<keyword evidence="8" id="KW-1185">Reference proteome</keyword>
<dbReference type="GO" id="GO:0003677">
    <property type="term" value="F:DNA binding"/>
    <property type="evidence" value="ECO:0007669"/>
    <property type="project" value="UniProtKB-KW"/>
</dbReference>
<dbReference type="SUPFAM" id="SSF117773">
    <property type="entry name" value="GTF2I-like repeat"/>
    <property type="match status" value="1"/>
</dbReference>
<dbReference type="EMBL" id="CACRXK020002563">
    <property type="protein sequence ID" value="CAB3994907.1"/>
    <property type="molecule type" value="Genomic_DNA"/>
</dbReference>